<feature type="compositionally biased region" description="Basic and acidic residues" evidence="9">
    <location>
        <begin position="259"/>
        <end position="276"/>
    </location>
</feature>
<dbReference type="CTD" id="10569"/>
<dbReference type="RefSeq" id="XP_055710320.1">
    <property type="nucleotide sequence ID" value="XM_055854345.1"/>
</dbReference>
<dbReference type="PANTHER" id="PTHR12942:SF2">
    <property type="entry name" value="PRE-MRNA-SPLICING FACTOR SLU7"/>
    <property type="match status" value="1"/>
</dbReference>
<dbReference type="VEuPathDB" id="VectorBase:PPAPM1_008835"/>
<proteinExistence type="inferred from homology"/>
<evidence type="ECO:0000256" key="6">
    <source>
        <dbReference type="ARBA" id="ARBA00023187"/>
    </source>
</evidence>
<protein>
    <recommendedName>
        <fullName evidence="3 8">Pre-mRNA-splicing factor SLU7</fullName>
    </recommendedName>
</protein>
<keyword evidence="7 8" id="KW-0539">Nucleus</keyword>
<evidence type="ECO:0000313" key="11">
    <source>
        <dbReference type="EnsemblMetazoa" id="PPAI009269-PA"/>
    </source>
</evidence>
<dbReference type="EnsemblMetazoa" id="PPAI009269-RA">
    <property type="protein sequence ID" value="PPAI009269-PA"/>
    <property type="gene ID" value="PPAI009269"/>
</dbReference>
<organism evidence="11 12">
    <name type="scientific">Phlebotomus papatasi</name>
    <name type="common">Sandfly</name>
    <dbReference type="NCBI Taxonomy" id="29031"/>
    <lineage>
        <taxon>Eukaryota</taxon>
        <taxon>Metazoa</taxon>
        <taxon>Ecdysozoa</taxon>
        <taxon>Arthropoda</taxon>
        <taxon>Hexapoda</taxon>
        <taxon>Insecta</taxon>
        <taxon>Pterygota</taxon>
        <taxon>Neoptera</taxon>
        <taxon>Endopterygota</taxon>
        <taxon>Diptera</taxon>
        <taxon>Nematocera</taxon>
        <taxon>Psychodoidea</taxon>
        <taxon>Psychodidae</taxon>
        <taxon>Phlebotomus</taxon>
        <taxon>Phlebotomus</taxon>
    </lineage>
</organism>
<feature type="region of interest" description="Disordered" evidence="9">
    <location>
        <begin position="1"/>
        <end position="59"/>
    </location>
</feature>
<evidence type="ECO:0000256" key="3">
    <source>
        <dbReference type="ARBA" id="ARBA00021377"/>
    </source>
</evidence>
<evidence type="ECO:0000256" key="1">
    <source>
        <dbReference type="ARBA" id="ARBA00004123"/>
    </source>
</evidence>
<comment type="function">
    <text evidence="8">Involved in pre-mRNA splicing.</text>
</comment>
<comment type="subcellular location">
    <subcellularLocation>
        <location evidence="1 8">Nucleus</location>
    </subcellularLocation>
</comment>
<dbReference type="GO" id="GO:0030628">
    <property type="term" value="F:pre-mRNA 3'-splice site binding"/>
    <property type="evidence" value="ECO:0007669"/>
    <property type="project" value="UniProtKB-UniRule"/>
</dbReference>
<feature type="compositionally biased region" description="Basic and acidic residues" evidence="9">
    <location>
        <begin position="446"/>
        <end position="462"/>
    </location>
</feature>
<comment type="similarity">
    <text evidence="2 8">Belongs to the SLU7 family.</text>
</comment>
<evidence type="ECO:0000256" key="2">
    <source>
        <dbReference type="ARBA" id="ARBA00007203"/>
    </source>
</evidence>
<evidence type="ECO:0000259" key="10">
    <source>
        <dbReference type="Pfam" id="PF11708"/>
    </source>
</evidence>
<feature type="domain" description="Pre-mRNA-splicing factor SLU7" evidence="10">
    <location>
        <begin position="159"/>
        <end position="404"/>
    </location>
</feature>
<dbReference type="EMBL" id="AJVK01016484">
    <property type="status" value="NOT_ANNOTATED_CDS"/>
    <property type="molecule type" value="Genomic_DNA"/>
</dbReference>
<evidence type="ECO:0000256" key="7">
    <source>
        <dbReference type="ARBA" id="ARBA00023242"/>
    </source>
</evidence>
<dbReference type="AlphaFoldDB" id="A0A1B0DLM9"/>
<dbReference type="Proteomes" id="UP000092462">
    <property type="component" value="Unassembled WGS sequence"/>
</dbReference>
<sequence>MANATPRVPISQLLTNKSGDEEPKKKSREDWRKAKELEEARKAGTAPAAVDEEGKDINPHIPQYISTAPWYYGSAGPTLRHQRPQEEKKTQYSSIDEWYKKGVDTSKVITKYRKGACENCGALTHKKKDCMERPRKVGAKFSGAKIAHDEFIQPNIVSDYDGKRDRWSGYDPAQHREIVEEYQKVEEAKRALKAAKLKDNPDAELSADEEDEDKYVDEVDMPGTKVDSKQRITVRNLRIREDTAKYLRNLDPNSAYYDPKTRSMRDNPEPNKKPEDSEFAGENFVRFTGDTQKHSKAQLFAWEAYGKGVDVHILAEPTKLELLQNEYDKKKDQFKSQVKDTILDKYGGEEHLQVPPKALLLAQTEEYVEYSRSGKVIKGQEKQIVRSRYEEDVLINNHTAVWGSYWNMGQWGYKCCHSFIKNSYCLGESGKASQVLTIPTKIPAKSHPEDTEDKSTEQEESAKSSSNSSDSDSEEDEEEARKRQKAKKKSKKKRQKEKKKQRKQKEGEKDKLKEALLAEEKHNRQVSELMKLDERKRPYNSMYEVKKPSEEEMEAFMMKRRREEDPMLQFLDP</sequence>
<feature type="region of interest" description="Disordered" evidence="9">
    <location>
        <begin position="251"/>
        <end position="279"/>
    </location>
</feature>
<name>A0A1B0DLM9_PHLPP</name>
<evidence type="ECO:0000256" key="8">
    <source>
        <dbReference type="RuleBase" id="RU367071"/>
    </source>
</evidence>
<keyword evidence="5 8" id="KW-0747">Spliceosome</keyword>
<keyword evidence="4 8" id="KW-0507">mRNA processing</keyword>
<dbReference type="GO" id="GO:0005681">
    <property type="term" value="C:spliceosomal complex"/>
    <property type="evidence" value="ECO:0007669"/>
    <property type="project" value="UniProtKB-UniRule"/>
</dbReference>
<evidence type="ECO:0000256" key="4">
    <source>
        <dbReference type="ARBA" id="ARBA00022664"/>
    </source>
</evidence>
<dbReference type="InterPro" id="IPR021715">
    <property type="entry name" value="Slu7_dom"/>
</dbReference>
<keyword evidence="12" id="KW-1185">Reference proteome</keyword>
<dbReference type="InterPro" id="IPR039974">
    <property type="entry name" value="Splicing_factor_SLU7"/>
</dbReference>
<comment type="subunit">
    <text evidence="8">Associated with the spliceosome.</text>
</comment>
<feature type="compositionally biased region" description="Basic and acidic residues" evidence="9">
    <location>
        <begin position="504"/>
        <end position="522"/>
    </location>
</feature>
<feature type="compositionally biased region" description="Basic and acidic residues" evidence="9">
    <location>
        <begin position="18"/>
        <end position="42"/>
    </location>
</feature>
<dbReference type="PANTHER" id="PTHR12942">
    <property type="entry name" value="STEP II SPLICING FACTOR SLU7"/>
    <property type="match status" value="1"/>
</dbReference>
<dbReference type="Pfam" id="PF11708">
    <property type="entry name" value="Slu7"/>
    <property type="match status" value="1"/>
</dbReference>
<evidence type="ECO:0000256" key="9">
    <source>
        <dbReference type="SAM" id="MobiDB-lite"/>
    </source>
</evidence>
<evidence type="ECO:0000256" key="5">
    <source>
        <dbReference type="ARBA" id="ARBA00022728"/>
    </source>
</evidence>
<dbReference type="OrthoDB" id="249612at2759"/>
<feature type="compositionally biased region" description="Basic residues" evidence="9">
    <location>
        <begin position="482"/>
        <end position="503"/>
    </location>
</feature>
<feature type="region of interest" description="Disordered" evidence="9">
    <location>
        <begin position="439"/>
        <end position="522"/>
    </location>
</feature>
<reference evidence="11" key="1">
    <citation type="submission" date="2022-08" db="UniProtKB">
        <authorList>
            <consortium name="EnsemblMetazoa"/>
        </authorList>
    </citation>
    <scope>IDENTIFICATION</scope>
    <source>
        <strain evidence="11">Israel</strain>
    </source>
</reference>
<accession>A0A1B0DLM9</accession>
<dbReference type="KEGG" id="ppap:129806035"/>
<evidence type="ECO:0000313" key="12">
    <source>
        <dbReference type="Proteomes" id="UP000092462"/>
    </source>
</evidence>
<dbReference type="GO" id="GO:0000398">
    <property type="term" value="P:mRNA splicing, via spliceosome"/>
    <property type="evidence" value="ECO:0007669"/>
    <property type="project" value="UniProtKB-UniRule"/>
</dbReference>
<keyword evidence="6 8" id="KW-0508">mRNA splicing</keyword>
<dbReference type="VEuPathDB" id="VectorBase:PPAI009269"/>
<dbReference type="GeneID" id="129806035"/>